<proteinExistence type="predicted"/>
<reference evidence="2" key="2">
    <citation type="submission" date="2023-02" db="EMBL/GenBank/DDBJ databases">
        <authorList>
            <person name="Swenson N.G."/>
            <person name="Wegrzyn J.L."/>
            <person name="Mcevoy S.L."/>
        </authorList>
    </citation>
    <scope>NUCLEOTIDE SEQUENCE</scope>
    <source>
        <strain evidence="2">91603</strain>
        <tissue evidence="2">Leaf</tissue>
    </source>
</reference>
<keyword evidence="1" id="KW-0472">Membrane</keyword>
<dbReference type="AlphaFoldDB" id="A0AAD5J1R9"/>
<organism evidence="2 3">
    <name type="scientific">Acer negundo</name>
    <name type="common">Box elder</name>
    <dbReference type="NCBI Taxonomy" id="4023"/>
    <lineage>
        <taxon>Eukaryota</taxon>
        <taxon>Viridiplantae</taxon>
        <taxon>Streptophyta</taxon>
        <taxon>Embryophyta</taxon>
        <taxon>Tracheophyta</taxon>
        <taxon>Spermatophyta</taxon>
        <taxon>Magnoliopsida</taxon>
        <taxon>eudicotyledons</taxon>
        <taxon>Gunneridae</taxon>
        <taxon>Pentapetalae</taxon>
        <taxon>rosids</taxon>
        <taxon>malvids</taxon>
        <taxon>Sapindales</taxon>
        <taxon>Sapindaceae</taxon>
        <taxon>Hippocastanoideae</taxon>
        <taxon>Acereae</taxon>
        <taxon>Acer</taxon>
    </lineage>
</organism>
<evidence type="ECO:0000313" key="2">
    <source>
        <dbReference type="EMBL" id="KAI9182700.1"/>
    </source>
</evidence>
<name>A0AAD5J1R9_ACENE</name>
<reference evidence="2" key="1">
    <citation type="journal article" date="2022" name="Plant J.">
        <title>Strategies of tolerance reflected in two North American maple genomes.</title>
        <authorList>
            <person name="McEvoy S.L."/>
            <person name="Sezen U.U."/>
            <person name="Trouern-Trend A."/>
            <person name="McMahon S.M."/>
            <person name="Schaberg P.G."/>
            <person name="Yang J."/>
            <person name="Wegrzyn J.L."/>
            <person name="Swenson N.G."/>
        </authorList>
    </citation>
    <scope>NUCLEOTIDE SEQUENCE</scope>
    <source>
        <strain evidence="2">91603</strain>
    </source>
</reference>
<keyword evidence="1" id="KW-0812">Transmembrane</keyword>
<dbReference type="Proteomes" id="UP001064489">
    <property type="component" value="Chromosome 4"/>
</dbReference>
<dbReference type="EMBL" id="JAJSOW010000101">
    <property type="protein sequence ID" value="KAI9182700.1"/>
    <property type="molecule type" value="Genomic_DNA"/>
</dbReference>
<gene>
    <name evidence="2" type="ORF">LWI28_028024</name>
</gene>
<feature type="transmembrane region" description="Helical" evidence="1">
    <location>
        <begin position="31"/>
        <end position="53"/>
    </location>
</feature>
<protein>
    <submittedName>
        <fullName evidence="2">Uncharacterized protein</fullName>
    </submittedName>
</protein>
<keyword evidence="1" id="KW-1133">Transmembrane helix</keyword>
<evidence type="ECO:0000256" key="1">
    <source>
        <dbReference type="SAM" id="Phobius"/>
    </source>
</evidence>
<sequence>MCCALCPITASYCFKKVKAVVFPFMTEVKGVILASPTLVSTSAGFSFFFRFIGKESHPKMWLKLMSFY</sequence>
<accession>A0AAD5J1R9</accession>
<evidence type="ECO:0000313" key="3">
    <source>
        <dbReference type="Proteomes" id="UP001064489"/>
    </source>
</evidence>
<comment type="caution">
    <text evidence="2">The sequence shown here is derived from an EMBL/GenBank/DDBJ whole genome shotgun (WGS) entry which is preliminary data.</text>
</comment>
<keyword evidence="3" id="KW-1185">Reference proteome</keyword>